<dbReference type="PANTHER" id="PTHR36441:SF1">
    <property type="entry name" value="DUF503 DOMAIN-CONTAINING PROTEIN"/>
    <property type="match status" value="1"/>
</dbReference>
<dbReference type="Gene3D" id="3.30.70.1120">
    <property type="entry name" value="TT1725-like"/>
    <property type="match status" value="1"/>
</dbReference>
<dbReference type="InterPro" id="IPR007546">
    <property type="entry name" value="DUF503"/>
</dbReference>
<dbReference type="EMBL" id="CABN01000157">
    <property type="protein sequence ID" value="CBI00639.1"/>
    <property type="molecule type" value="Genomic_DNA"/>
</dbReference>
<dbReference type="InterPro" id="IPR036746">
    <property type="entry name" value="TT1725-like_sf"/>
</dbReference>
<dbReference type="SUPFAM" id="SSF103007">
    <property type="entry name" value="Hypothetical protein TT1725"/>
    <property type="match status" value="1"/>
</dbReference>
<proteinExistence type="predicted"/>
<accession>E6Q0D0</accession>
<organism evidence="2">
    <name type="scientific">mine drainage metagenome</name>
    <dbReference type="NCBI Taxonomy" id="410659"/>
    <lineage>
        <taxon>unclassified sequences</taxon>
        <taxon>metagenomes</taxon>
        <taxon>ecological metagenomes</taxon>
    </lineage>
</organism>
<feature type="region of interest" description="Disordered" evidence="1">
    <location>
        <begin position="99"/>
        <end position="118"/>
    </location>
</feature>
<sequence length="118" mass="13280">MALARMIVELRIPEAHSLKDRRQVVRSLKDRLRHGFNVSVAELDEAVLWQSATIGLVAISRSRDYLRGEMEIVEQAVTRMTDELGAVIEDCWWEFIEADANPDTGANPDTDPDTADQA</sequence>
<name>E6Q0D0_9ZZZZ</name>
<evidence type="ECO:0000256" key="1">
    <source>
        <dbReference type="SAM" id="MobiDB-lite"/>
    </source>
</evidence>
<gene>
    <name evidence="2" type="ORF">CARN3_0188</name>
</gene>
<dbReference type="AlphaFoldDB" id="E6Q0D0"/>
<reference evidence="2" key="1">
    <citation type="submission" date="2009-10" db="EMBL/GenBank/DDBJ databases">
        <title>Diversity of trophic interactions inside an arsenic-rich microbial ecosystem.</title>
        <authorList>
            <person name="Bertin P.N."/>
            <person name="Heinrich-Salmeron A."/>
            <person name="Pelletier E."/>
            <person name="Goulhen-Chollet F."/>
            <person name="Arsene-Ploetze F."/>
            <person name="Gallien S."/>
            <person name="Calteau A."/>
            <person name="Vallenet D."/>
            <person name="Casiot C."/>
            <person name="Chane-Woon-Ming B."/>
            <person name="Giloteaux L."/>
            <person name="Barakat M."/>
            <person name="Bonnefoy V."/>
            <person name="Bruneel O."/>
            <person name="Chandler M."/>
            <person name="Cleiss J."/>
            <person name="Duran R."/>
            <person name="Elbaz-Poulichet F."/>
            <person name="Fonknechten N."/>
            <person name="Lauga B."/>
            <person name="Mornico D."/>
            <person name="Ortet P."/>
            <person name="Schaeffer C."/>
            <person name="Siguier P."/>
            <person name="Alexander Thil Smith A."/>
            <person name="Van Dorsselaer A."/>
            <person name="Weissenbach J."/>
            <person name="Medigue C."/>
            <person name="Le Paslier D."/>
        </authorList>
    </citation>
    <scope>NUCLEOTIDE SEQUENCE</scope>
</reference>
<dbReference type="Pfam" id="PF04456">
    <property type="entry name" value="DUF503"/>
    <property type="match status" value="1"/>
</dbReference>
<dbReference type="PANTHER" id="PTHR36441">
    <property type="entry name" value="HYPOTHETICAL CYTOSOLIC PROTEIN"/>
    <property type="match status" value="1"/>
</dbReference>
<protein>
    <recommendedName>
        <fullName evidence="3">DUF503 domain-containing protein</fullName>
    </recommendedName>
</protein>
<comment type="caution">
    <text evidence="2">The sequence shown here is derived from an EMBL/GenBank/DDBJ whole genome shotgun (WGS) entry which is preliminary data.</text>
</comment>
<evidence type="ECO:0008006" key="3">
    <source>
        <dbReference type="Google" id="ProtNLM"/>
    </source>
</evidence>
<evidence type="ECO:0000313" key="2">
    <source>
        <dbReference type="EMBL" id="CBI00639.1"/>
    </source>
</evidence>